<name>A0A9D1K4R4_9BACT</name>
<dbReference type="InterPro" id="IPR006638">
    <property type="entry name" value="Elp3/MiaA/NifB-like_rSAM"/>
</dbReference>
<dbReference type="AlphaFoldDB" id="A0A9D1K4R4"/>
<dbReference type="InterPro" id="IPR039661">
    <property type="entry name" value="ELP3"/>
</dbReference>
<dbReference type="NCBIfam" id="TIGR01212">
    <property type="entry name" value="TIGR01212 family radical SAM protein"/>
    <property type="match status" value="1"/>
</dbReference>
<protein>
    <submittedName>
        <fullName evidence="8">TIGR01212 family radical SAM protein</fullName>
    </submittedName>
</protein>
<dbReference type="Gene3D" id="3.30.750.200">
    <property type="match status" value="1"/>
</dbReference>
<evidence type="ECO:0000256" key="1">
    <source>
        <dbReference type="ARBA" id="ARBA00001966"/>
    </source>
</evidence>
<evidence type="ECO:0000313" key="9">
    <source>
        <dbReference type="Proteomes" id="UP000824139"/>
    </source>
</evidence>
<keyword evidence="5" id="KW-0408">Iron</keyword>
<dbReference type="EMBL" id="DVJO01000210">
    <property type="protein sequence ID" value="HIS83826.1"/>
    <property type="molecule type" value="Genomic_DNA"/>
</dbReference>
<dbReference type="PANTHER" id="PTHR11135:SF1">
    <property type="entry name" value="PROTEIN YHCC"/>
    <property type="match status" value="1"/>
</dbReference>
<reference evidence="8" key="2">
    <citation type="journal article" date="2021" name="PeerJ">
        <title>Extensive microbial diversity within the chicken gut microbiome revealed by metagenomics and culture.</title>
        <authorList>
            <person name="Gilroy R."/>
            <person name="Ravi A."/>
            <person name="Getino M."/>
            <person name="Pursley I."/>
            <person name="Horton D.L."/>
            <person name="Alikhan N.F."/>
            <person name="Baker D."/>
            <person name="Gharbi K."/>
            <person name="Hall N."/>
            <person name="Watson M."/>
            <person name="Adriaenssens E.M."/>
            <person name="Foster-Nyarko E."/>
            <person name="Jarju S."/>
            <person name="Secka A."/>
            <person name="Antonio M."/>
            <person name="Oren A."/>
            <person name="Chaudhuri R.R."/>
            <person name="La Ragione R."/>
            <person name="Hildebrand F."/>
            <person name="Pallen M.J."/>
        </authorList>
    </citation>
    <scope>NUCLEOTIDE SEQUENCE</scope>
    <source>
        <strain evidence="8">CHK152-2994</strain>
    </source>
</reference>
<keyword evidence="2" id="KW-0004">4Fe-4S</keyword>
<dbReference type="PROSITE" id="PS51918">
    <property type="entry name" value="RADICAL_SAM"/>
    <property type="match status" value="1"/>
</dbReference>
<feature type="domain" description="Radical SAM core" evidence="7">
    <location>
        <begin position="20"/>
        <end position="260"/>
    </location>
</feature>
<evidence type="ECO:0000313" key="8">
    <source>
        <dbReference type="EMBL" id="HIS83826.1"/>
    </source>
</evidence>
<dbReference type="SFLD" id="SFLDG01091">
    <property type="entry name" value="uncharacterized_CHP01210-like"/>
    <property type="match status" value="1"/>
</dbReference>
<dbReference type="InterPro" id="IPR007197">
    <property type="entry name" value="rSAM"/>
</dbReference>
<dbReference type="InterPro" id="IPR032432">
    <property type="entry name" value="Radical_SAM_C"/>
</dbReference>
<dbReference type="SUPFAM" id="SSF102114">
    <property type="entry name" value="Radical SAM enzymes"/>
    <property type="match status" value="1"/>
</dbReference>
<evidence type="ECO:0000256" key="6">
    <source>
        <dbReference type="ARBA" id="ARBA00023014"/>
    </source>
</evidence>
<dbReference type="SMART" id="SM00729">
    <property type="entry name" value="Elp3"/>
    <property type="match status" value="1"/>
</dbReference>
<evidence type="ECO:0000256" key="2">
    <source>
        <dbReference type="ARBA" id="ARBA00022485"/>
    </source>
</evidence>
<dbReference type="Pfam" id="PF04055">
    <property type="entry name" value="Radical_SAM"/>
    <property type="match status" value="1"/>
</dbReference>
<dbReference type="InterPro" id="IPR005911">
    <property type="entry name" value="YhcC-like"/>
</dbReference>
<dbReference type="Proteomes" id="UP000824139">
    <property type="component" value="Unassembled WGS sequence"/>
</dbReference>
<reference evidence="8" key="1">
    <citation type="submission" date="2020-10" db="EMBL/GenBank/DDBJ databases">
        <authorList>
            <person name="Gilroy R."/>
        </authorList>
    </citation>
    <scope>NUCLEOTIDE SEQUENCE</scope>
    <source>
        <strain evidence="8">CHK152-2994</strain>
    </source>
</reference>
<dbReference type="SFLD" id="SFLDG01086">
    <property type="entry name" value="elongater_protein-like"/>
    <property type="match status" value="1"/>
</dbReference>
<evidence type="ECO:0000256" key="5">
    <source>
        <dbReference type="ARBA" id="ARBA00023004"/>
    </source>
</evidence>
<comment type="caution">
    <text evidence="8">The sequence shown here is derived from an EMBL/GenBank/DDBJ whole genome shotgun (WGS) entry which is preliminary data.</text>
</comment>
<keyword evidence="3" id="KW-0949">S-adenosyl-L-methionine</keyword>
<dbReference type="GO" id="GO:0003824">
    <property type="term" value="F:catalytic activity"/>
    <property type="evidence" value="ECO:0007669"/>
    <property type="project" value="InterPro"/>
</dbReference>
<sequence>MQFYNTEKRYNQFSAYLKDKFGVKVYKITLDAGFSCPNRDGKISTGGCIFCDDGGSFSQAHSNLLSIEEQVQTGIKTLSGRFKAEKFMSYFQAFSNTYKPVTELEKIYNASLCDDRIVGLSIGTRPDCVDDEKLKLISSYAQDYETWVEYGLQSIHDKTLERINRGHDFDCFLKAYEKTKENHIKVCVHVIFGLWESHDEIMQTAQKLAELKVDGVKIHMLCALENTKLANLYRAGEIDFMSEDEYVQTVCDFLEYLPPDTTIHRLAGNGFSKTLIAPQWLGKKFDCLNKIDREFVKRNSYQGCKTS</sequence>
<organism evidence="8 9">
    <name type="scientific">Candidatus Scatenecus faecavium</name>
    <dbReference type="NCBI Taxonomy" id="2840915"/>
    <lineage>
        <taxon>Bacteria</taxon>
        <taxon>Candidatus Scatenecus</taxon>
    </lineage>
</organism>
<evidence type="ECO:0000256" key="3">
    <source>
        <dbReference type="ARBA" id="ARBA00022691"/>
    </source>
</evidence>
<accession>A0A9D1K4R4</accession>
<evidence type="ECO:0000259" key="7">
    <source>
        <dbReference type="PROSITE" id="PS51918"/>
    </source>
</evidence>
<dbReference type="InterPro" id="IPR058240">
    <property type="entry name" value="rSAM_sf"/>
</dbReference>
<evidence type="ECO:0000256" key="4">
    <source>
        <dbReference type="ARBA" id="ARBA00022723"/>
    </source>
</evidence>
<keyword evidence="6" id="KW-0411">Iron-sulfur</keyword>
<dbReference type="SFLD" id="SFLDS00029">
    <property type="entry name" value="Radical_SAM"/>
    <property type="match status" value="1"/>
</dbReference>
<dbReference type="GO" id="GO:0046872">
    <property type="term" value="F:metal ion binding"/>
    <property type="evidence" value="ECO:0007669"/>
    <property type="project" value="UniProtKB-KW"/>
</dbReference>
<comment type="cofactor">
    <cofactor evidence="1">
        <name>[4Fe-4S] cluster</name>
        <dbReference type="ChEBI" id="CHEBI:49883"/>
    </cofactor>
</comment>
<dbReference type="GO" id="GO:0051539">
    <property type="term" value="F:4 iron, 4 sulfur cluster binding"/>
    <property type="evidence" value="ECO:0007669"/>
    <property type="project" value="UniProtKB-KW"/>
</dbReference>
<gene>
    <name evidence="8" type="ORF">IAD41_09515</name>
</gene>
<keyword evidence="4" id="KW-0479">Metal-binding</keyword>
<dbReference type="PANTHER" id="PTHR11135">
    <property type="entry name" value="HISTONE ACETYLTRANSFERASE-RELATED"/>
    <property type="match status" value="1"/>
</dbReference>
<proteinExistence type="predicted"/>
<dbReference type="Pfam" id="PF16199">
    <property type="entry name" value="Radical_SAM_C"/>
    <property type="match status" value="1"/>
</dbReference>